<dbReference type="EMBL" id="KN847478">
    <property type="protein sequence ID" value="KIX04551.1"/>
    <property type="molecule type" value="Genomic_DNA"/>
</dbReference>
<dbReference type="AlphaFoldDB" id="A0A0D2IN57"/>
<dbReference type="STRING" id="1442369.A0A0D2IN57"/>
<dbReference type="RefSeq" id="XP_013271687.1">
    <property type="nucleotide sequence ID" value="XM_013416233.1"/>
</dbReference>
<accession>A0A0D2IN57</accession>
<evidence type="ECO:0000313" key="1">
    <source>
        <dbReference type="EMBL" id="KIX04551.1"/>
    </source>
</evidence>
<dbReference type="GO" id="GO:0016829">
    <property type="term" value="F:lyase activity"/>
    <property type="evidence" value="ECO:0007669"/>
    <property type="project" value="UniProtKB-KW"/>
</dbReference>
<dbReference type="HOGENOM" id="CLU_1732490_0_0_1"/>
<evidence type="ECO:0000313" key="2">
    <source>
        <dbReference type="Proteomes" id="UP000053617"/>
    </source>
</evidence>
<reference evidence="1 2" key="1">
    <citation type="submission" date="2015-01" db="EMBL/GenBank/DDBJ databases">
        <title>The Genome Sequence of Rhinocladiella mackenzie CBS 650.93.</title>
        <authorList>
            <consortium name="The Broad Institute Genomics Platform"/>
            <person name="Cuomo C."/>
            <person name="de Hoog S."/>
            <person name="Gorbushina A."/>
            <person name="Stielow B."/>
            <person name="Teixiera M."/>
            <person name="Abouelleil A."/>
            <person name="Chapman S.B."/>
            <person name="Priest M."/>
            <person name="Young S.K."/>
            <person name="Wortman J."/>
            <person name="Nusbaum C."/>
            <person name="Birren B."/>
        </authorList>
    </citation>
    <scope>NUCLEOTIDE SEQUENCE [LARGE SCALE GENOMIC DNA]</scope>
    <source>
        <strain evidence="1 2">CBS 650.93</strain>
    </source>
</reference>
<sequence>MLSPYSLRIRPTYGTKYPELFSYEVVETPASKNLSEEEEKFHSMWPSRGHTAYNQLKKFLLETISKYDNTRKQTPRPMARLRGTLSAQRVVREAGEAVPQKKLTDDRKQGTLHVDLGEWHGETFTNMCSAIGHMLADRIFSIKKPIQARML</sequence>
<proteinExistence type="predicted"/>
<name>A0A0D2IN57_9EURO</name>
<organism evidence="1 2">
    <name type="scientific">Rhinocladiella mackenziei CBS 650.93</name>
    <dbReference type="NCBI Taxonomy" id="1442369"/>
    <lineage>
        <taxon>Eukaryota</taxon>
        <taxon>Fungi</taxon>
        <taxon>Dikarya</taxon>
        <taxon>Ascomycota</taxon>
        <taxon>Pezizomycotina</taxon>
        <taxon>Eurotiomycetes</taxon>
        <taxon>Chaetothyriomycetidae</taxon>
        <taxon>Chaetothyriales</taxon>
        <taxon>Herpotrichiellaceae</taxon>
        <taxon>Rhinocladiella</taxon>
    </lineage>
</organism>
<gene>
    <name evidence="1" type="ORF">Z518_05421</name>
</gene>
<dbReference type="OrthoDB" id="435881at2759"/>
<keyword evidence="2" id="KW-1185">Reference proteome</keyword>
<dbReference type="VEuPathDB" id="FungiDB:Z518_05421"/>
<protein>
    <submittedName>
        <fullName evidence="1">Deoxyribodipyrimidine photo-lyase</fullName>
    </submittedName>
</protein>
<keyword evidence="1" id="KW-0456">Lyase</keyword>
<dbReference type="GeneID" id="25293492"/>
<dbReference type="Proteomes" id="UP000053617">
    <property type="component" value="Unassembled WGS sequence"/>
</dbReference>